<reference evidence="2 3" key="1">
    <citation type="journal article" date="2014" name="Genome Biol. Evol.">
        <title>The secreted proteins of Achlya hypogyna and Thraustotheca clavata identify the ancestral oomycete secretome and reveal gene acquisitions by horizontal gene transfer.</title>
        <authorList>
            <person name="Misner I."/>
            <person name="Blouin N."/>
            <person name="Leonard G."/>
            <person name="Richards T.A."/>
            <person name="Lane C.E."/>
        </authorList>
    </citation>
    <scope>NUCLEOTIDE SEQUENCE [LARGE SCALE GENOMIC DNA]</scope>
    <source>
        <strain evidence="2 3">ATCC 48635</strain>
    </source>
</reference>
<dbReference type="PANTHER" id="PTHR43130">
    <property type="entry name" value="ARAC-FAMILY TRANSCRIPTIONAL REGULATOR"/>
    <property type="match status" value="1"/>
</dbReference>
<dbReference type="InterPro" id="IPR052158">
    <property type="entry name" value="INH-QAR"/>
</dbReference>
<organism evidence="2 3">
    <name type="scientific">Achlya hypogyna</name>
    <name type="common">Oomycete</name>
    <name type="synonym">Protoachlya hypogyna</name>
    <dbReference type="NCBI Taxonomy" id="1202772"/>
    <lineage>
        <taxon>Eukaryota</taxon>
        <taxon>Sar</taxon>
        <taxon>Stramenopiles</taxon>
        <taxon>Oomycota</taxon>
        <taxon>Saprolegniomycetes</taxon>
        <taxon>Saprolegniales</taxon>
        <taxon>Achlyaceae</taxon>
        <taxon>Achlya</taxon>
    </lineage>
</organism>
<dbReference type="InterPro" id="IPR002818">
    <property type="entry name" value="DJ-1/PfpI"/>
</dbReference>
<sequence length="224" mass="24358">MSTATPAKYVVGVLLFDGYTIMDVAGPLQLFDMMSDVVSTVTISEHAGTVWTNPPNAGTPMVASYSFADAPHIDILLIPGGLGTDIYAKDPAYLSFVRQASVDAKYVLTVCTGTSFLAATGLLDGRRATTNKFAFRHIQRFGSAAIQWVAHARWVVDGKYWTSSGVTAGIDMAVAFVTHLCGPERVKPMMELIEYVPSTNDSDDPFSHLTEHDHWASFTRESTK</sequence>
<dbReference type="SUPFAM" id="SSF52317">
    <property type="entry name" value="Class I glutamine amidotransferase-like"/>
    <property type="match status" value="1"/>
</dbReference>
<name>A0A1V9YQI7_ACHHY</name>
<dbReference type="Pfam" id="PF01965">
    <property type="entry name" value="DJ-1_PfpI"/>
    <property type="match status" value="1"/>
</dbReference>
<feature type="domain" description="DJ-1/PfpI" evidence="1">
    <location>
        <begin position="11"/>
        <end position="178"/>
    </location>
</feature>
<evidence type="ECO:0000313" key="2">
    <source>
        <dbReference type="EMBL" id="OQR87873.1"/>
    </source>
</evidence>
<keyword evidence="3" id="KW-1185">Reference proteome</keyword>
<dbReference type="InterPro" id="IPR029062">
    <property type="entry name" value="Class_I_gatase-like"/>
</dbReference>
<dbReference type="OrthoDB" id="543156at2759"/>
<dbReference type="PANTHER" id="PTHR43130:SF15">
    <property type="entry name" value="THIJ_PFPI FAMILY PROTEIN (AFU_ORTHOLOGUE AFUA_5G14240)"/>
    <property type="match status" value="1"/>
</dbReference>
<dbReference type="Proteomes" id="UP000243579">
    <property type="component" value="Unassembled WGS sequence"/>
</dbReference>
<evidence type="ECO:0000313" key="3">
    <source>
        <dbReference type="Proteomes" id="UP000243579"/>
    </source>
</evidence>
<proteinExistence type="predicted"/>
<dbReference type="AlphaFoldDB" id="A0A1V9YQI7"/>
<comment type="caution">
    <text evidence="2">The sequence shown here is derived from an EMBL/GenBank/DDBJ whole genome shotgun (WGS) entry which is preliminary data.</text>
</comment>
<gene>
    <name evidence="2" type="ORF">ACHHYP_07956</name>
</gene>
<dbReference type="STRING" id="1202772.A0A1V9YQI7"/>
<evidence type="ECO:0000259" key="1">
    <source>
        <dbReference type="Pfam" id="PF01965"/>
    </source>
</evidence>
<dbReference type="Gene3D" id="3.40.50.880">
    <property type="match status" value="1"/>
</dbReference>
<dbReference type="CDD" id="cd03139">
    <property type="entry name" value="GATase1_PfpI_2"/>
    <property type="match status" value="1"/>
</dbReference>
<protein>
    <recommendedName>
        <fullName evidence="1">DJ-1/PfpI domain-containing protein</fullName>
    </recommendedName>
</protein>
<dbReference type="EMBL" id="JNBR01001420">
    <property type="protein sequence ID" value="OQR87873.1"/>
    <property type="molecule type" value="Genomic_DNA"/>
</dbReference>
<accession>A0A1V9YQI7</accession>